<feature type="compositionally biased region" description="Polar residues" evidence="1">
    <location>
        <begin position="366"/>
        <end position="377"/>
    </location>
</feature>
<dbReference type="Proteomes" id="UP001189429">
    <property type="component" value="Unassembled WGS sequence"/>
</dbReference>
<reference evidence="2" key="1">
    <citation type="submission" date="2023-10" db="EMBL/GenBank/DDBJ databases">
        <authorList>
            <person name="Chen Y."/>
            <person name="Shah S."/>
            <person name="Dougan E. K."/>
            <person name="Thang M."/>
            <person name="Chan C."/>
        </authorList>
    </citation>
    <scope>NUCLEOTIDE SEQUENCE [LARGE SCALE GENOMIC DNA]</scope>
</reference>
<keyword evidence="3" id="KW-1185">Reference proteome</keyword>
<feature type="region of interest" description="Disordered" evidence="1">
    <location>
        <begin position="351"/>
        <end position="384"/>
    </location>
</feature>
<protein>
    <submittedName>
        <fullName evidence="2">Uncharacterized protein</fullName>
    </submittedName>
</protein>
<evidence type="ECO:0000256" key="1">
    <source>
        <dbReference type="SAM" id="MobiDB-lite"/>
    </source>
</evidence>
<name>A0ABN9S5C3_9DINO</name>
<feature type="compositionally biased region" description="Low complexity" evidence="1">
    <location>
        <begin position="42"/>
        <end position="54"/>
    </location>
</feature>
<evidence type="ECO:0000313" key="2">
    <source>
        <dbReference type="EMBL" id="CAK0826163.1"/>
    </source>
</evidence>
<organism evidence="2 3">
    <name type="scientific">Prorocentrum cordatum</name>
    <dbReference type="NCBI Taxonomy" id="2364126"/>
    <lineage>
        <taxon>Eukaryota</taxon>
        <taxon>Sar</taxon>
        <taxon>Alveolata</taxon>
        <taxon>Dinophyceae</taxon>
        <taxon>Prorocentrales</taxon>
        <taxon>Prorocentraceae</taxon>
        <taxon>Prorocentrum</taxon>
    </lineage>
</organism>
<feature type="region of interest" description="Disordered" evidence="1">
    <location>
        <begin position="217"/>
        <end position="242"/>
    </location>
</feature>
<proteinExistence type="predicted"/>
<comment type="caution">
    <text evidence="2">The sequence shown here is derived from an EMBL/GenBank/DDBJ whole genome shotgun (WGS) entry which is preliminary data.</text>
</comment>
<evidence type="ECO:0000313" key="3">
    <source>
        <dbReference type="Proteomes" id="UP001189429"/>
    </source>
</evidence>
<gene>
    <name evidence="2" type="ORF">PCOR1329_LOCUS26100</name>
</gene>
<dbReference type="EMBL" id="CAUYUJ010009224">
    <property type="protein sequence ID" value="CAK0826163.1"/>
    <property type="molecule type" value="Genomic_DNA"/>
</dbReference>
<accession>A0ABN9S5C3</accession>
<feature type="region of interest" description="Disordered" evidence="1">
    <location>
        <begin position="41"/>
        <end position="64"/>
    </location>
</feature>
<sequence length="664" mass="70023">MKYTRESLGPRRFSLRKLKDSSQTSSEACERLRAHMALRMPASRAAATSASAEANMDQSDGESENFSAMGKIFESHPAGTDSQLLTGHIASHRRGKSRDMSISGKDGKTLVDALVASRPKLGEFERLTFVDTWKLDDPQSMRRIGVHPQILKASAENRLPDIADYLCRAAMHFQLPSVAPRQDNRTPVDYMHIVGEAAVFVETGAKPEPPGMTLVVPDGDDDEPSAAAGPSRLVESKPNAEQARMIPTPKRKDGTVYFCTPLKLDEHQMATMNAQKREHNYTGLFNVGEKDAAITKCLTDVKMPLTGRFSAGMASGAPLHAPFGAVPAGGFAGPCGQANGPLPGTVLSPRAQMPAAQSPGDKATIVSHQGGSGSNSMERGRGAGGSVGGCLAPGVAAEAALLRLGQRALGSELGPGPGLEVLRLFAARPEELRLDELLDAVSVLPLGLSRAEVQGVFSHLRRPLGAPGGPTAPLFVTASTTIRVARDVGEAMEANVDILSGRGGGIRSAQRAFLLAIAGARPRLIFLRERCLCRRALGARDIKTYSGCARLPTHAWGRLSASRELVSAKIERRHLLGQGVALTQAAGFLGCDWGLQDDLPDMGVSSGFGGAAALARGAADDPTDAGGLCLAQRLSEAGRVCPSTSQMLFRRLPRTGSTAKGASI</sequence>